<dbReference type="EMBL" id="CAIIXF020000007">
    <property type="protein sequence ID" value="CAH1788857.1"/>
    <property type="molecule type" value="Genomic_DNA"/>
</dbReference>
<dbReference type="Gene3D" id="3.60.60.10">
    <property type="entry name" value="Penicillin V Acylase, Chain A"/>
    <property type="match status" value="1"/>
</dbReference>
<dbReference type="AlphaFoldDB" id="A0A8J1Y3I4"/>
<dbReference type="InterPro" id="IPR047803">
    <property type="entry name" value="DCD1A/B-like"/>
</dbReference>
<dbReference type="NCBIfam" id="NF040521">
    <property type="entry name" value="C45_proenzyme"/>
    <property type="match status" value="1"/>
</dbReference>
<organism evidence="1 2">
    <name type="scientific">Owenia fusiformis</name>
    <name type="common">Polychaete worm</name>
    <dbReference type="NCBI Taxonomy" id="6347"/>
    <lineage>
        <taxon>Eukaryota</taxon>
        <taxon>Metazoa</taxon>
        <taxon>Spiralia</taxon>
        <taxon>Lophotrochozoa</taxon>
        <taxon>Annelida</taxon>
        <taxon>Polychaeta</taxon>
        <taxon>Sedentaria</taxon>
        <taxon>Canalipalpata</taxon>
        <taxon>Sabellida</taxon>
        <taxon>Oweniida</taxon>
        <taxon>Oweniidae</taxon>
        <taxon>Owenia</taxon>
    </lineage>
</organism>
<name>A0A8J1Y3I4_OWEFU</name>
<gene>
    <name evidence="1" type="ORF">OFUS_LOCUS14313</name>
</gene>
<proteinExistence type="predicted"/>
<dbReference type="PANTHER" id="PTHR35190">
    <property type="entry name" value="PROTEIN DCD1B"/>
    <property type="match status" value="1"/>
</dbReference>
<protein>
    <submittedName>
        <fullName evidence="1">Uncharacterized protein</fullName>
    </submittedName>
</protein>
<evidence type="ECO:0000313" key="2">
    <source>
        <dbReference type="Proteomes" id="UP000749559"/>
    </source>
</evidence>
<evidence type="ECO:0000313" key="1">
    <source>
        <dbReference type="EMBL" id="CAH1788857.1"/>
    </source>
</evidence>
<dbReference type="InterPro" id="IPR047794">
    <property type="entry name" value="C45_proenzyme-like"/>
</dbReference>
<reference evidence="1" key="1">
    <citation type="submission" date="2022-03" db="EMBL/GenBank/DDBJ databases">
        <authorList>
            <person name="Martin C."/>
        </authorList>
    </citation>
    <scope>NUCLEOTIDE SEQUENCE</scope>
</reference>
<comment type="caution">
    <text evidence="1">The sequence shown here is derived from an EMBL/GenBank/DDBJ whole genome shotgun (WGS) entry which is preliminary data.</text>
</comment>
<accession>A0A8J1Y3I4</accession>
<dbReference type="OrthoDB" id="189997at2759"/>
<dbReference type="Proteomes" id="UP000749559">
    <property type="component" value="Unassembled WGS sequence"/>
</dbReference>
<keyword evidence="2" id="KW-1185">Reference proteome</keyword>
<dbReference type="PANTHER" id="PTHR35190:SF2">
    <property type="entry name" value="PROTEIN DCD1B"/>
    <property type="match status" value="1"/>
</dbReference>
<sequence>MRSILFGIALLYVLHTSYGAECHGKPDPNATSNENPIYTKPPRFVKAIENGKLFTLGEGDDLIHVLHLWGTPYEMGFAQGTLMKYEATSMVNAVWSYLEDQVESAINGTLKLKIREWFLKDVADFGLDTALDLELLATRAYTGKYFNEEIQGMADATGIDPKKIMRIHMIGELTKGSCSMFGAWGKATGDNSLLQLRALDWNVDGPFKDYPQVTVYHPRGNGSVGQDFANVGWTGWIGSIQGMNSKKMAISEIGASFPDATFGSESRFGIPFTYLLRDILQFDQTIDDSINRIANSKRTCDLILGVGDGKLGEFRGIEYSASVANFYDDENLKPEAEWHPKIQNVVYWGMDWLCPGYSSVLARQLNKYHGNLDAGFTIHDVVPIVQTGDLLVNVYDLSRNIMYVSNARATGESGPQFAYDRQFLRLDMALLFSESAPLE</sequence>